<keyword evidence="1" id="KW-0560">Oxidoreductase</keyword>
<reference evidence="1 2" key="1">
    <citation type="journal article" date="2023" name="Science">
        <title>Complex scaffold remodeling in plant triterpene biosynthesis.</title>
        <authorList>
            <person name="De La Pena R."/>
            <person name="Hodgson H."/>
            <person name="Liu J.C."/>
            <person name="Stephenson M.J."/>
            <person name="Martin A.C."/>
            <person name="Owen C."/>
            <person name="Harkess A."/>
            <person name="Leebens-Mack J."/>
            <person name="Jimenez L.E."/>
            <person name="Osbourn A."/>
            <person name="Sattely E.S."/>
        </authorList>
    </citation>
    <scope>NUCLEOTIDE SEQUENCE [LARGE SCALE GENOMIC DNA]</scope>
    <source>
        <strain evidence="2">cv. JPN11</strain>
        <tissue evidence="1">Leaf</tissue>
    </source>
</reference>
<organism evidence="1 2">
    <name type="scientific">Melia azedarach</name>
    <name type="common">Chinaberry tree</name>
    <dbReference type="NCBI Taxonomy" id="155640"/>
    <lineage>
        <taxon>Eukaryota</taxon>
        <taxon>Viridiplantae</taxon>
        <taxon>Streptophyta</taxon>
        <taxon>Embryophyta</taxon>
        <taxon>Tracheophyta</taxon>
        <taxon>Spermatophyta</taxon>
        <taxon>Magnoliopsida</taxon>
        <taxon>eudicotyledons</taxon>
        <taxon>Gunneridae</taxon>
        <taxon>Pentapetalae</taxon>
        <taxon>rosids</taxon>
        <taxon>malvids</taxon>
        <taxon>Sapindales</taxon>
        <taxon>Meliaceae</taxon>
        <taxon>Melia</taxon>
    </lineage>
</organism>
<protein>
    <submittedName>
        <fullName evidence="1">Carotenoid cleavage dioxygenase 8</fullName>
    </submittedName>
</protein>
<gene>
    <name evidence="1" type="ORF">OWV82_018089</name>
</gene>
<comment type="caution">
    <text evidence="1">The sequence shown here is derived from an EMBL/GenBank/DDBJ whole genome shotgun (WGS) entry which is preliminary data.</text>
</comment>
<evidence type="ECO:0000313" key="2">
    <source>
        <dbReference type="Proteomes" id="UP001164539"/>
    </source>
</evidence>
<dbReference type="Proteomes" id="UP001164539">
    <property type="component" value="Chromosome 10"/>
</dbReference>
<dbReference type="EMBL" id="CM051403">
    <property type="protein sequence ID" value="KAJ4708077.1"/>
    <property type="molecule type" value="Genomic_DNA"/>
</dbReference>
<evidence type="ECO:0000313" key="1">
    <source>
        <dbReference type="EMBL" id="KAJ4708077.1"/>
    </source>
</evidence>
<name>A0ACC1X9N3_MELAZ</name>
<keyword evidence="1" id="KW-0223">Dioxygenase</keyword>
<accession>A0ACC1X9N3</accession>
<keyword evidence="2" id="KW-1185">Reference proteome</keyword>
<sequence>MLLSDLLNPGYLAVRMEPGTNQRKIIGLVNCRGGGAPGWVHSFAVTERYIIIPEMPLRYSVQSLLRPTSLYAFEWCAESKAFLHVMCKDSRKIAASVEVPLYIAIHFINAYEETNEDARVKAIIADCCEYYADTTLLEKLTMQNLRSFNGQDVPLNARVGRFIIPLDGNTPTVVEPDVHLDLVKKKAKNWHEEGIVPSEPLFVAWPGAIEEADGVVISTISEKIGCGYAVLLDGSTFEEIASARFPLWSTLRV</sequence>
<proteinExistence type="predicted"/>